<organism evidence="2 3">
    <name type="scientific">Physcomitrium patens</name>
    <name type="common">Spreading-leaved earth moss</name>
    <name type="synonym">Physcomitrella patens</name>
    <dbReference type="NCBI Taxonomy" id="3218"/>
    <lineage>
        <taxon>Eukaryota</taxon>
        <taxon>Viridiplantae</taxon>
        <taxon>Streptophyta</taxon>
        <taxon>Embryophyta</taxon>
        <taxon>Bryophyta</taxon>
        <taxon>Bryophytina</taxon>
        <taxon>Bryopsida</taxon>
        <taxon>Funariidae</taxon>
        <taxon>Funariales</taxon>
        <taxon>Funariaceae</taxon>
        <taxon>Physcomitrium</taxon>
    </lineage>
</organism>
<dbReference type="EMBL" id="ABEU02000011">
    <property type="status" value="NOT_ANNOTATED_CDS"/>
    <property type="molecule type" value="Genomic_DNA"/>
</dbReference>
<sequence length="129" mass="14286">MHDSSTSSGAARLGEKGTVAQARGLSVPDATQPCESPTVPHILRSKCRWNDGLQMWNEHMDCLSGMTFAEGANADEVVLRPRETPVRRPVVWKHAALFYPVFSMSRKMVRNFHGFAVAAGADQVRVYWG</sequence>
<keyword evidence="3" id="KW-1185">Reference proteome</keyword>
<accession>A0A7I3ZTL5</accession>
<evidence type="ECO:0000313" key="2">
    <source>
        <dbReference type="EnsemblPlants" id="PAC:32959599.CDS.1"/>
    </source>
</evidence>
<reference evidence="2 3" key="2">
    <citation type="journal article" date="2018" name="Plant J.">
        <title>The Physcomitrella patens chromosome-scale assembly reveals moss genome structure and evolution.</title>
        <authorList>
            <person name="Lang D."/>
            <person name="Ullrich K.K."/>
            <person name="Murat F."/>
            <person name="Fuchs J."/>
            <person name="Jenkins J."/>
            <person name="Haas F.B."/>
            <person name="Piednoel M."/>
            <person name="Gundlach H."/>
            <person name="Van Bel M."/>
            <person name="Meyberg R."/>
            <person name="Vives C."/>
            <person name="Morata J."/>
            <person name="Symeonidi A."/>
            <person name="Hiss M."/>
            <person name="Muchero W."/>
            <person name="Kamisugi Y."/>
            <person name="Saleh O."/>
            <person name="Blanc G."/>
            <person name="Decker E.L."/>
            <person name="van Gessel N."/>
            <person name="Grimwood J."/>
            <person name="Hayes R.D."/>
            <person name="Graham S.W."/>
            <person name="Gunter L.E."/>
            <person name="McDaniel S.F."/>
            <person name="Hoernstein S.N.W."/>
            <person name="Larsson A."/>
            <person name="Li F.W."/>
            <person name="Perroud P.F."/>
            <person name="Phillips J."/>
            <person name="Ranjan P."/>
            <person name="Rokshar D.S."/>
            <person name="Rothfels C.J."/>
            <person name="Schneider L."/>
            <person name="Shu S."/>
            <person name="Stevenson D.W."/>
            <person name="Thummler F."/>
            <person name="Tillich M."/>
            <person name="Villarreal Aguilar J.C."/>
            <person name="Widiez T."/>
            <person name="Wong G.K."/>
            <person name="Wymore A."/>
            <person name="Zhang Y."/>
            <person name="Zimmer A.D."/>
            <person name="Quatrano R.S."/>
            <person name="Mayer K.F.X."/>
            <person name="Goodstein D."/>
            <person name="Casacuberta J.M."/>
            <person name="Vandepoele K."/>
            <person name="Reski R."/>
            <person name="Cuming A.C."/>
            <person name="Tuskan G.A."/>
            <person name="Maumus F."/>
            <person name="Salse J."/>
            <person name="Schmutz J."/>
            <person name="Rensing S.A."/>
        </authorList>
    </citation>
    <scope>NUCLEOTIDE SEQUENCE [LARGE SCALE GENOMIC DNA]</scope>
    <source>
        <strain evidence="2 3">cv. Gransden 2004</strain>
    </source>
</reference>
<dbReference type="EnsemblPlants" id="Pp3c11_19270V3.1">
    <property type="protein sequence ID" value="PAC:32959599.CDS.1"/>
    <property type="gene ID" value="Pp3c11_19270"/>
</dbReference>
<dbReference type="Gramene" id="Pp3c11_19270V3.1">
    <property type="protein sequence ID" value="PAC:32959599.CDS.1"/>
    <property type="gene ID" value="Pp3c11_19270"/>
</dbReference>
<name>A0A7I3ZTL5_PHYPA</name>
<dbReference type="EnsemblPlants" id="Pp3c11_19270V3.2">
    <property type="protein sequence ID" value="PAC:32959600.CDS.1"/>
    <property type="gene ID" value="Pp3c11_19270"/>
</dbReference>
<dbReference type="RefSeq" id="XP_073393447.1">
    <property type="nucleotide sequence ID" value="XM_073537346.1"/>
</dbReference>
<dbReference type="InParanoid" id="A0A7I3ZTL5"/>
<dbReference type="AlphaFoldDB" id="A0A7I3ZTL5"/>
<feature type="region of interest" description="Disordered" evidence="1">
    <location>
        <begin position="1"/>
        <end position="35"/>
    </location>
</feature>
<evidence type="ECO:0000256" key="1">
    <source>
        <dbReference type="SAM" id="MobiDB-lite"/>
    </source>
</evidence>
<proteinExistence type="predicted"/>
<reference evidence="2 3" key="1">
    <citation type="journal article" date="2008" name="Science">
        <title>The Physcomitrella genome reveals evolutionary insights into the conquest of land by plants.</title>
        <authorList>
            <person name="Rensing S."/>
            <person name="Lang D."/>
            <person name="Zimmer A."/>
            <person name="Terry A."/>
            <person name="Salamov A."/>
            <person name="Shapiro H."/>
            <person name="Nishiyama T."/>
            <person name="Perroud P.-F."/>
            <person name="Lindquist E."/>
            <person name="Kamisugi Y."/>
            <person name="Tanahashi T."/>
            <person name="Sakakibara K."/>
            <person name="Fujita T."/>
            <person name="Oishi K."/>
            <person name="Shin-I T."/>
            <person name="Kuroki Y."/>
            <person name="Toyoda A."/>
            <person name="Suzuki Y."/>
            <person name="Hashimoto A."/>
            <person name="Yamaguchi K."/>
            <person name="Sugano A."/>
            <person name="Kohara Y."/>
            <person name="Fujiyama A."/>
            <person name="Anterola A."/>
            <person name="Aoki S."/>
            <person name="Ashton N."/>
            <person name="Barbazuk W.B."/>
            <person name="Barker E."/>
            <person name="Bennetzen J."/>
            <person name="Bezanilla M."/>
            <person name="Blankenship R."/>
            <person name="Cho S.H."/>
            <person name="Dutcher S."/>
            <person name="Estelle M."/>
            <person name="Fawcett J.A."/>
            <person name="Gundlach H."/>
            <person name="Hanada K."/>
            <person name="Heyl A."/>
            <person name="Hicks K.A."/>
            <person name="Hugh J."/>
            <person name="Lohr M."/>
            <person name="Mayer K."/>
            <person name="Melkozernov A."/>
            <person name="Murata T."/>
            <person name="Nelson D."/>
            <person name="Pils B."/>
            <person name="Prigge M."/>
            <person name="Reiss B."/>
            <person name="Renner T."/>
            <person name="Rombauts S."/>
            <person name="Rushton P."/>
            <person name="Sanderfoot A."/>
            <person name="Schween G."/>
            <person name="Shiu S.-H."/>
            <person name="Stueber K."/>
            <person name="Theodoulou F.L."/>
            <person name="Tu H."/>
            <person name="Van de Peer Y."/>
            <person name="Verrier P.J."/>
            <person name="Waters E."/>
            <person name="Wood A."/>
            <person name="Yang L."/>
            <person name="Cove D."/>
            <person name="Cuming A."/>
            <person name="Hasebe M."/>
            <person name="Lucas S."/>
            <person name="Mishler D.B."/>
            <person name="Reski R."/>
            <person name="Grigoriev I."/>
            <person name="Quatrano R.S."/>
            <person name="Boore J.L."/>
        </authorList>
    </citation>
    <scope>NUCLEOTIDE SEQUENCE [LARGE SCALE GENOMIC DNA]</scope>
    <source>
        <strain evidence="2 3">cv. Gransden 2004</strain>
    </source>
</reference>
<reference evidence="2" key="3">
    <citation type="submission" date="2020-12" db="UniProtKB">
        <authorList>
            <consortium name="EnsemblPlants"/>
        </authorList>
    </citation>
    <scope>IDENTIFICATION</scope>
</reference>
<dbReference type="Gramene" id="Pp3c11_19270V3.2">
    <property type="protein sequence ID" value="PAC:32959600.CDS.1"/>
    <property type="gene ID" value="Pp3c11_19270"/>
</dbReference>
<dbReference type="Proteomes" id="UP000006727">
    <property type="component" value="Chromosome 11"/>
</dbReference>
<dbReference type="GeneID" id="112288667"/>
<protein>
    <submittedName>
        <fullName evidence="2">Uncharacterized protein</fullName>
    </submittedName>
</protein>
<evidence type="ECO:0000313" key="3">
    <source>
        <dbReference type="Proteomes" id="UP000006727"/>
    </source>
</evidence>